<name>A0ABZ3G585_ACHDE</name>
<proteinExistence type="predicted"/>
<gene>
    <name evidence="1" type="ORF">AAIK43_03930</name>
</gene>
<sequence length="128" mass="14658">MHWTEKYIGQPYVPETGDCAAFAERVAREYLGITPGLPSGHEVALRAQAAQIRAHQAQFADPVIAPIEGHPVLLRSRGDLFHIGVMAFMAHEWWVMHADRAFGAVVRQRLRDMIRVDYKLEGYFRWKT</sequence>
<keyword evidence="2" id="KW-1185">Reference proteome</keyword>
<organism evidence="1 2">
    <name type="scientific">Achromobacter denitrificans</name>
    <name type="common">Alcaligenes denitrificans</name>
    <dbReference type="NCBI Taxonomy" id="32002"/>
    <lineage>
        <taxon>Bacteria</taxon>
        <taxon>Pseudomonadati</taxon>
        <taxon>Pseudomonadota</taxon>
        <taxon>Betaproteobacteria</taxon>
        <taxon>Burkholderiales</taxon>
        <taxon>Alcaligenaceae</taxon>
        <taxon>Achromobacter</taxon>
    </lineage>
</organism>
<evidence type="ECO:0000313" key="1">
    <source>
        <dbReference type="EMBL" id="XAN17187.1"/>
    </source>
</evidence>
<protein>
    <recommendedName>
        <fullName evidence="3">NlpC/P60 domain-containing protein</fullName>
    </recommendedName>
</protein>
<dbReference type="Proteomes" id="UP001446337">
    <property type="component" value="Chromosome"/>
</dbReference>
<accession>A0ABZ3G585</accession>
<evidence type="ECO:0000313" key="2">
    <source>
        <dbReference type="Proteomes" id="UP001446337"/>
    </source>
</evidence>
<reference evidence="1 2" key="1">
    <citation type="submission" date="2024-05" db="EMBL/GenBank/DDBJ databases">
        <title>Achromobacter denitrificans. BP1, complete genome.</title>
        <authorList>
            <person name="Zhang B."/>
        </authorList>
    </citation>
    <scope>NUCLEOTIDE SEQUENCE [LARGE SCALE GENOMIC DNA]</scope>
    <source>
        <strain evidence="1 2">BP1</strain>
    </source>
</reference>
<dbReference type="EMBL" id="CP154792">
    <property type="protein sequence ID" value="XAN17187.1"/>
    <property type="molecule type" value="Genomic_DNA"/>
</dbReference>
<evidence type="ECO:0008006" key="3">
    <source>
        <dbReference type="Google" id="ProtNLM"/>
    </source>
</evidence>
<dbReference type="RefSeq" id="WP_125283930.1">
    <property type="nucleotide sequence ID" value="NZ_CADIKP010000016.1"/>
</dbReference>